<dbReference type="InterPro" id="IPR021426">
    <property type="entry name" value="DUF3073"/>
</dbReference>
<dbReference type="EMBL" id="CAEZZR010000161">
    <property type="protein sequence ID" value="CAB4783848.1"/>
    <property type="molecule type" value="Genomic_DNA"/>
</dbReference>
<dbReference type="EMBL" id="CAFAZX010000156">
    <property type="protein sequence ID" value="CAB4845705.1"/>
    <property type="molecule type" value="Genomic_DNA"/>
</dbReference>
<feature type="region of interest" description="Disordered" evidence="1">
    <location>
        <begin position="1"/>
        <end position="58"/>
    </location>
</feature>
<evidence type="ECO:0000313" key="4">
    <source>
        <dbReference type="EMBL" id="CAB5077517.1"/>
    </source>
</evidence>
<reference evidence="4" key="1">
    <citation type="submission" date="2020-05" db="EMBL/GenBank/DDBJ databases">
        <authorList>
            <person name="Chiriac C."/>
            <person name="Salcher M."/>
            <person name="Ghai R."/>
            <person name="Kavagutti S V."/>
        </authorList>
    </citation>
    <scope>NUCLEOTIDE SEQUENCE</scope>
</reference>
<evidence type="ECO:0000313" key="3">
    <source>
        <dbReference type="EMBL" id="CAB4845705.1"/>
    </source>
</evidence>
<name>A0A6J7VNE8_9ZZZZ</name>
<proteinExistence type="predicted"/>
<feature type="compositionally biased region" description="Basic and acidic residues" evidence="1">
    <location>
        <begin position="25"/>
        <end position="43"/>
    </location>
</feature>
<dbReference type="Pfam" id="PF11273">
    <property type="entry name" value="DUF3073"/>
    <property type="match status" value="1"/>
</dbReference>
<evidence type="ECO:0000313" key="2">
    <source>
        <dbReference type="EMBL" id="CAB4783848.1"/>
    </source>
</evidence>
<sequence length="58" mass="6607">MGRGRSKAKQTKVARDLKYSSQEMDLDRLAKELHGDADPKQDRDDDDPFAEGNYIPRA</sequence>
<dbReference type="EMBL" id="CAFBRB010000177">
    <property type="protein sequence ID" value="CAB5077517.1"/>
    <property type="molecule type" value="Genomic_DNA"/>
</dbReference>
<feature type="compositionally biased region" description="Basic residues" evidence="1">
    <location>
        <begin position="1"/>
        <end position="12"/>
    </location>
</feature>
<protein>
    <submittedName>
        <fullName evidence="4">Unannotated protein</fullName>
    </submittedName>
</protein>
<accession>A0A6J7VNE8</accession>
<gene>
    <name evidence="2" type="ORF">UFOPK2907_01340</name>
    <name evidence="3" type="ORF">UFOPK3241_01565</name>
    <name evidence="4" type="ORF">UFOPK4401_01251</name>
</gene>
<dbReference type="AlphaFoldDB" id="A0A6J7VNE8"/>
<evidence type="ECO:0000256" key="1">
    <source>
        <dbReference type="SAM" id="MobiDB-lite"/>
    </source>
</evidence>
<organism evidence="4">
    <name type="scientific">freshwater metagenome</name>
    <dbReference type="NCBI Taxonomy" id="449393"/>
    <lineage>
        <taxon>unclassified sequences</taxon>
        <taxon>metagenomes</taxon>
        <taxon>ecological metagenomes</taxon>
    </lineage>
</organism>